<keyword evidence="2" id="KW-1185">Reference proteome</keyword>
<reference evidence="1 2" key="1">
    <citation type="journal article" date="2020" name="Microorganisms">
        <title>Osmotic Adaptation and Compatible Solute Biosynthesis of Phototrophic Bacteria as Revealed from Genome Analyses.</title>
        <authorList>
            <person name="Imhoff J.F."/>
            <person name="Rahn T."/>
            <person name="Kunzel S."/>
            <person name="Keller A."/>
            <person name="Neulinger S.C."/>
        </authorList>
    </citation>
    <scope>NUCLEOTIDE SEQUENCE [LARGE SCALE GENOMIC DNA]</scope>
    <source>
        <strain evidence="1 2">DSM 6210</strain>
    </source>
</reference>
<organism evidence="1 2">
    <name type="scientific">Thiohalocapsa halophila</name>
    <dbReference type="NCBI Taxonomy" id="69359"/>
    <lineage>
        <taxon>Bacteria</taxon>
        <taxon>Pseudomonadati</taxon>
        <taxon>Pseudomonadota</taxon>
        <taxon>Gammaproteobacteria</taxon>
        <taxon>Chromatiales</taxon>
        <taxon>Chromatiaceae</taxon>
        <taxon>Thiohalocapsa</taxon>
    </lineage>
</organism>
<accession>A0ABS1CHR4</accession>
<sequence>MLLALSLGLGCSGAGEDVRVTLCKDIVAVQTSAAPAFEAPEIRTRGYQGAEVRLAYRVGDRPGRATCFYAHDAVEDTADQLANPLNAYATSPERVIIAGEALSRPALAQAVKQAMLKQGRQLVEDAGDMARKAVAQ</sequence>
<protein>
    <submittedName>
        <fullName evidence="1">Uncharacterized protein</fullName>
    </submittedName>
</protein>
<gene>
    <name evidence="1" type="ORF">CKO31_11675</name>
</gene>
<evidence type="ECO:0000313" key="2">
    <source>
        <dbReference type="Proteomes" id="UP000748752"/>
    </source>
</evidence>
<dbReference type="Proteomes" id="UP000748752">
    <property type="component" value="Unassembled WGS sequence"/>
</dbReference>
<proteinExistence type="predicted"/>
<comment type="caution">
    <text evidence="1">The sequence shown here is derived from an EMBL/GenBank/DDBJ whole genome shotgun (WGS) entry which is preliminary data.</text>
</comment>
<evidence type="ECO:0000313" key="1">
    <source>
        <dbReference type="EMBL" id="MBK1631388.1"/>
    </source>
</evidence>
<dbReference type="EMBL" id="NRRV01000025">
    <property type="protein sequence ID" value="MBK1631388.1"/>
    <property type="molecule type" value="Genomic_DNA"/>
</dbReference>
<name>A0ABS1CHR4_9GAMM</name>